<evidence type="ECO:0000256" key="1">
    <source>
        <dbReference type="SAM" id="Phobius"/>
    </source>
</evidence>
<proteinExistence type="predicted"/>
<accession>A0A512M361</accession>
<dbReference type="GO" id="GO:0008808">
    <property type="term" value="F:cardiolipin synthase activity"/>
    <property type="evidence" value="ECO:0007669"/>
    <property type="project" value="TreeGrafter"/>
</dbReference>
<dbReference type="PANTHER" id="PTHR21248:SF22">
    <property type="entry name" value="PHOSPHOLIPASE D"/>
    <property type="match status" value="1"/>
</dbReference>
<dbReference type="CDD" id="cd09159">
    <property type="entry name" value="PLDc_ybhO_like_2"/>
    <property type="match status" value="1"/>
</dbReference>
<keyword evidence="1" id="KW-1133">Transmembrane helix</keyword>
<dbReference type="EMBL" id="BKAG01000002">
    <property type="protein sequence ID" value="GEP41170.1"/>
    <property type="molecule type" value="Genomic_DNA"/>
</dbReference>
<name>A0A512M361_9BACT</name>
<dbReference type="Proteomes" id="UP000321577">
    <property type="component" value="Unassembled WGS sequence"/>
</dbReference>
<dbReference type="SMART" id="SM00155">
    <property type="entry name" value="PLDc"/>
    <property type="match status" value="2"/>
</dbReference>
<dbReference type="CDD" id="cd09110">
    <property type="entry name" value="PLDc_CLS_1"/>
    <property type="match status" value="1"/>
</dbReference>
<keyword evidence="1" id="KW-0472">Membrane</keyword>
<feature type="domain" description="PLD phosphodiesterase" evidence="2">
    <location>
        <begin position="166"/>
        <end position="193"/>
    </location>
</feature>
<protein>
    <submittedName>
        <fullName evidence="3">Cardiolipin synthase B</fullName>
    </submittedName>
</protein>
<keyword evidence="4" id="KW-1185">Reference proteome</keyword>
<keyword evidence="1" id="KW-0812">Transmembrane</keyword>
<dbReference type="GO" id="GO:0032049">
    <property type="term" value="P:cardiolipin biosynthetic process"/>
    <property type="evidence" value="ECO:0007669"/>
    <property type="project" value="UniProtKB-ARBA"/>
</dbReference>
<evidence type="ECO:0000259" key="2">
    <source>
        <dbReference type="PROSITE" id="PS50035"/>
    </source>
</evidence>
<feature type="transmembrane region" description="Helical" evidence="1">
    <location>
        <begin position="12"/>
        <end position="32"/>
    </location>
</feature>
<dbReference type="GO" id="GO:0016020">
    <property type="term" value="C:membrane"/>
    <property type="evidence" value="ECO:0007669"/>
    <property type="project" value="TreeGrafter"/>
</dbReference>
<reference evidence="3 4" key="1">
    <citation type="submission" date="2019-07" db="EMBL/GenBank/DDBJ databases">
        <title>Whole genome shotgun sequence of Brevifollis gellanilyticus NBRC 108608.</title>
        <authorList>
            <person name="Hosoyama A."/>
            <person name="Uohara A."/>
            <person name="Ohji S."/>
            <person name="Ichikawa N."/>
        </authorList>
    </citation>
    <scope>NUCLEOTIDE SEQUENCE [LARGE SCALE GENOMIC DNA]</scope>
    <source>
        <strain evidence="3 4">NBRC 108608</strain>
    </source>
</reference>
<dbReference type="PROSITE" id="PS50035">
    <property type="entry name" value="PLD"/>
    <property type="match status" value="2"/>
</dbReference>
<feature type="domain" description="PLD phosphodiesterase" evidence="2">
    <location>
        <begin position="342"/>
        <end position="369"/>
    </location>
</feature>
<gene>
    <name evidence="3" type="primary">cls_1</name>
    <name evidence="3" type="ORF">BGE01nite_04610</name>
</gene>
<dbReference type="SUPFAM" id="SSF56024">
    <property type="entry name" value="Phospholipase D/nuclease"/>
    <property type="match status" value="2"/>
</dbReference>
<sequence length="429" mass="47595">MSRKVGPLTVRGWAETLALVAAGLVIYNILFVRREVIEYRPPHSFSVRSPEFFGSAHASADPLPIVGNKITILHNGVGTFPVMLQAIREAKKTVNFEAFLFHSGEVADGFINAFCERAQSGVEVRVLLDGIGSGTALKNSDVKRLEDAGCKFAYYHPTRALRVDRINRRTHRRILVVDGREAFTGGIGFADEWRGNAEDKDHWRDIHAKIEGPVVAKFQSAFQQHWLGETQEILTGSAHFPVLADAGNLRTQVTTSDEFTVAAIPLIQAIAIAAAEKTIYITNPYCTLTAGQVELLTDAVKRGVDVQLLLPGPHNDQPMTKSAGRGEYEELLQGGVKISEYKPTMIHSKTMVVDGMFSILGTSNLDARSAQINDEIDLSIYDEGFGSEMDKIFLRDLEHAKPYTEADFKKRPLKERVGEWMARPFRSQL</sequence>
<dbReference type="InterPro" id="IPR001736">
    <property type="entry name" value="PLipase_D/transphosphatidylase"/>
</dbReference>
<evidence type="ECO:0000313" key="3">
    <source>
        <dbReference type="EMBL" id="GEP41170.1"/>
    </source>
</evidence>
<organism evidence="3 4">
    <name type="scientific">Brevifollis gellanilyticus</name>
    <dbReference type="NCBI Taxonomy" id="748831"/>
    <lineage>
        <taxon>Bacteria</taxon>
        <taxon>Pseudomonadati</taxon>
        <taxon>Verrucomicrobiota</taxon>
        <taxon>Verrucomicrobiia</taxon>
        <taxon>Verrucomicrobiales</taxon>
        <taxon>Verrucomicrobiaceae</taxon>
    </lineage>
</organism>
<dbReference type="RefSeq" id="WP_170266532.1">
    <property type="nucleotide sequence ID" value="NZ_BKAG01000002.1"/>
</dbReference>
<dbReference type="AlphaFoldDB" id="A0A512M361"/>
<dbReference type="PANTHER" id="PTHR21248">
    <property type="entry name" value="CARDIOLIPIN SYNTHASE"/>
    <property type="match status" value="1"/>
</dbReference>
<comment type="caution">
    <text evidence="3">The sequence shown here is derived from an EMBL/GenBank/DDBJ whole genome shotgun (WGS) entry which is preliminary data.</text>
</comment>
<evidence type="ECO:0000313" key="4">
    <source>
        <dbReference type="Proteomes" id="UP000321577"/>
    </source>
</evidence>
<dbReference type="Gene3D" id="3.30.870.10">
    <property type="entry name" value="Endonuclease Chain A"/>
    <property type="match status" value="2"/>
</dbReference>
<dbReference type="InterPro" id="IPR025202">
    <property type="entry name" value="PLD-like_dom"/>
</dbReference>
<dbReference type="Pfam" id="PF13091">
    <property type="entry name" value="PLDc_2"/>
    <property type="match status" value="2"/>
</dbReference>